<feature type="transmembrane region" description="Helical" evidence="16">
    <location>
        <begin position="169"/>
        <end position="190"/>
    </location>
</feature>
<evidence type="ECO:0000256" key="1">
    <source>
        <dbReference type="ARBA" id="ARBA00004141"/>
    </source>
</evidence>
<evidence type="ECO:0000256" key="14">
    <source>
        <dbReference type="RuleBase" id="RU003857"/>
    </source>
</evidence>
<feature type="compositionally biased region" description="Acidic residues" evidence="15">
    <location>
        <begin position="273"/>
        <end position="287"/>
    </location>
</feature>
<feature type="transmembrane region" description="Helical" evidence="16">
    <location>
        <begin position="231"/>
        <end position="251"/>
    </location>
</feature>
<dbReference type="PANTHER" id="PTHR11003:SF28">
    <property type="entry name" value="POTASSIUM CHANNEL SUBFAMILY K MEMBER 6"/>
    <property type="match status" value="1"/>
</dbReference>
<feature type="compositionally biased region" description="Polar residues" evidence="15">
    <location>
        <begin position="290"/>
        <end position="309"/>
    </location>
</feature>
<keyword evidence="7 13" id="KW-0630">Potassium</keyword>
<evidence type="ECO:0000256" key="15">
    <source>
        <dbReference type="SAM" id="MobiDB-lite"/>
    </source>
</evidence>
<evidence type="ECO:0000256" key="3">
    <source>
        <dbReference type="ARBA" id="ARBA00022448"/>
    </source>
</evidence>
<evidence type="ECO:0000313" key="19">
    <source>
        <dbReference type="Proteomes" id="UP001369086"/>
    </source>
</evidence>
<evidence type="ECO:0000256" key="4">
    <source>
        <dbReference type="ARBA" id="ARBA00022538"/>
    </source>
</evidence>
<evidence type="ECO:0000259" key="17">
    <source>
        <dbReference type="Pfam" id="PF07885"/>
    </source>
</evidence>
<dbReference type="InterPro" id="IPR003092">
    <property type="entry name" value="2pore_dom_K_chnl_TASK"/>
</dbReference>
<evidence type="ECO:0000256" key="16">
    <source>
        <dbReference type="SAM" id="Phobius"/>
    </source>
</evidence>
<keyword evidence="10 13" id="KW-0472">Membrane</keyword>
<dbReference type="InterPro" id="IPR005408">
    <property type="entry name" value="2pore_dom_K_chnl_TWIK"/>
</dbReference>
<keyword evidence="5 14" id="KW-0812">Transmembrane</keyword>
<evidence type="ECO:0000256" key="9">
    <source>
        <dbReference type="ARBA" id="ARBA00023065"/>
    </source>
</evidence>
<feature type="transmembrane region" description="Helical" evidence="16">
    <location>
        <begin position="7"/>
        <end position="32"/>
    </location>
</feature>
<proteinExistence type="inferred from homology"/>
<dbReference type="Gene3D" id="1.10.287.70">
    <property type="match status" value="1"/>
</dbReference>
<evidence type="ECO:0000256" key="8">
    <source>
        <dbReference type="ARBA" id="ARBA00022989"/>
    </source>
</evidence>
<name>A0ABR0YDR4_HUSHU</name>
<keyword evidence="11" id="KW-0325">Glycoprotein</keyword>
<keyword evidence="9 13" id="KW-0406">Ion transport</keyword>
<keyword evidence="3 13" id="KW-0813">Transport</keyword>
<dbReference type="InterPro" id="IPR013099">
    <property type="entry name" value="K_chnl_dom"/>
</dbReference>
<keyword evidence="19" id="KW-1185">Reference proteome</keyword>
<gene>
    <name evidence="18" type="ORF">HHUSO_G30918</name>
</gene>
<keyword evidence="8 16" id="KW-1133">Transmembrane helix</keyword>
<feature type="transmembrane region" description="Helical" evidence="16">
    <location>
        <begin position="202"/>
        <end position="219"/>
    </location>
</feature>
<protein>
    <recommendedName>
        <fullName evidence="13">Potassium channel subfamily K member</fullName>
    </recommendedName>
</protein>
<accession>A0ABR0YDR4</accession>
<dbReference type="EMBL" id="JAHFZB010000035">
    <property type="protein sequence ID" value="KAK6470645.1"/>
    <property type="molecule type" value="Genomic_DNA"/>
</dbReference>
<evidence type="ECO:0000256" key="13">
    <source>
        <dbReference type="PIRNR" id="PIRNR038061"/>
    </source>
</evidence>
<keyword evidence="6 13" id="KW-0631">Potassium channel</keyword>
<evidence type="ECO:0000256" key="12">
    <source>
        <dbReference type="ARBA" id="ARBA00023303"/>
    </source>
</evidence>
<dbReference type="PRINTS" id="PR01586">
    <property type="entry name" value="TWIKCHANNEL"/>
</dbReference>
<dbReference type="Pfam" id="PF07885">
    <property type="entry name" value="Ion_trans_2"/>
    <property type="match status" value="2"/>
</dbReference>
<evidence type="ECO:0000256" key="11">
    <source>
        <dbReference type="ARBA" id="ARBA00023180"/>
    </source>
</evidence>
<dbReference type="Proteomes" id="UP001369086">
    <property type="component" value="Unassembled WGS sequence"/>
</dbReference>
<feature type="domain" description="Potassium channel" evidence="17">
    <location>
        <begin position="179"/>
        <end position="256"/>
    </location>
</feature>
<keyword evidence="12 14" id="KW-0407">Ion channel</keyword>
<reference evidence="18 19" key="1">
    <citation type="submission" date="2021-05" db="EMBL/GenBank/DDBJ databases">
        <authorList>
            <person name="Zahm M."/>
            <person name="Klopp C."/>
            <person name="Cabau C."/>
            <person name="Kuhl H."/>
            <person name="Suciu R."/>
            <person name="Ciorpac M."/>
            <person name="Holostenco D."/>
            <person name="Gessner J."/>
            <person name="Wuertz S."/>
            <person name="Hohne C."/>
            <person name="Stock M."/>
            <person name="Gislard M."/>
            <person name="Lluch J."/>
            <person name="Milhes M."/>
            <person name="Lampietro C."/>
            <person name="Lopez Roques C."/>
            <person name="Donnadieu C."/>
            <person name="Du K."/>
            <person name="Schartl M."/>
            <person name="Guiguen Y."/>
        </authorList>
    </citation>
    <scope>NUCLEOTIDE SEQUENCE [LARGE SCALE GENOMIC DNA]</scope>
    <source>
        <strain evidence="18">Hh-F2</strain>
        <tissue evidence="18">Blood</tissue>
    </source>
</reference>
<evidence type="ECO:0000256" key="7">
    <source>
        <dbReference type="ARBA" id="ARBA00022958"/>
    </source>
</evidence>
<organism evidence="18 19">
    <name type="scientific">Huso huso</name>
    <name type="common">Beluga</name>
    <name type="synonym">Acipenser huso</name>
    <dbReference type="NCBI Taxonomy" id="61971"/>
    <lineage>
        <taxon>Eukaryota</taxon>
        <taxon>Metazoa</taxon>
        <taxon>Chordata</taxon>
        <taxon>Craniata</taxon>
        <taxon>Vertebrata</taxon>
        <taxon>Euteleostomi</taxon>
        <taxon>Actinopterygii</taxon>
        <taxon>Chondrostei</taxon>
        <taxon>Acipenseriformes</taxon>
        <taxon>Acipenseridae</taxon>
        <taxon>Huso</taxon>
    </lineage>
</organism>
<evidence type="ECO:0000313" key="18">
    <source>
        <dbReference type="EMBL" id="KAK6470645.1"/>
    </source>
</evidence>
<dbReference type="InterPro" id="IPR005409">
    <property type="entry name" value="2pore_dom_K_chnl_TWIK2"/>
</dbReference>
<feature type="transmembrane region" description="Helical" evidence="16">
    <location>
        <begin position="120"/>
        <end position="140"/>
    </location>
</feature>
<dbReference type="PANTHER" id="PTHR11003">
    <property type="entry name" value="POTASSIUM CHANNEL, SUBFAMILY K"/>
    <property type="match status" value="1"/>
</dbReference>
<evidence type="ECO:0000256" key="6">
    <source>
        <dbReference type="ARBA" id="ARBA00022826"/>
    </source>
</evidence>
<evidence type="ECO:0000256" key="5">
    <source>
        <dbReference type="ARBA" id="ARBA00022692"/>
    </source>
</evidence>
<dbReference type="InterPro" id="IPR003280">
    <property type="entry name" value="2pore_dom_K_chnl"/>
</dbReference>
<comment type="subcellular location">
    <subcellularLocation>
        <location evidence="1">Membrane</location>
        <topology evidence="1">Multi-pass membrane protein</topology>
    </subcellularLocation>
</comment>
<dbReference type="PIRSF" id="PIRSF038061">
    <property type="entry name" value="K_channel_subfamily_K_type"/>
    <property type="match status" value="1"/>
</dbReference>
<evidence type="ECO:0000256" key="2">
    <source>
        <dbReference type="ARBA" id="ARBA00006666"/>
    </source>
</evidence>
<sequence length="309" mass="34597">MSSNSRAGIVVLFFFVFYLIYLILGAVIFSIIEGPEEIRLKDELRILKANFLNHSCVNSSSLETFLEQVLTASKYGVSVLNNASVNTNWDFASSLFFASTLVTTVGYGQTAPLSDSGKAFSIFFAVLGVPFTMLVLTASLQRLMHLFTYWPMRVCQLRAGWSVRTASKVHFVLLLVVVVVCFFMVPAAIFSAIEQTWTFLDSFYFCFISLCTIGLGDYVPGAQPGQTLRSLYKIAVLVYLFVGLMAMLLVLRSFHKVCDLHGLTSLFQLPKCEEEEEEEEEDQEPIIESDQPQKQLTAGVQPSYNSINR</sequence>
<dbReference type="SUPFAM" id="SSF81324">
    <property type="entry name" value="Voltage-gated potassium channels"/>
    <property type="match status" value="2"/>
</dbReference>
<dbReference type="PRINTS" id="PR01333">
    <property type="entry name" value="2POREKCHANEL"/>
</dbReference>
<comment type="similarity">
    <text evidence="2 14">Belongs to the two pore domain potassium channel (TC 1.A.1.8) family.</text>
</comment>
<feature type="domain" description="Potassium channel" evidence="17">
    <location>
        <begin position="86"/>
        <end position="143"/>
    </location>
</feature>
<evidence type="ECO:0000256" key="10">
    <source>
        <dbReference type="ARBA" id="ARBA00023136"/>
    </source>
</evidence>
<feature type="region of interest" description="Disordered" evidence="15">
    <location>
        <begin position="273"/>
        <end position="309"/>
    </location>
</feature>
<keyword evidence="4 13" id="KW-0633">Potassium transport</keyword>
<dbReference type="PRINTS" id="PR01587">
    <property type="entry name" value="TWIK2CHANNEL"/>
</dbReference>
<comment type="caution">
    <text evidence="18">The sequence shown here is derived from an EMBL/GenBank/DDBJ whole genome shotgun (WGS) entry which is preliminary data.</text>
</comment>